<dbReference type="InterPro" id="IPR000550">
    <property type="entry name" value="Hppk"/>
</dbReference>
<dbReference type="InterPro" id="IPR035907">
    <property type="entry name" value="Hppk_sf"/>
</dbReference>
<evidence type="ECO:0000256" key="12">
    <source>
        <dbReference type="ARBA" id="ARBA00033413"/>
    </source>
</evidence>
<dbReference type="Pfam" id="PF01288">
    <property type="entry name" value="HPPK"/>
    <property type="match status" value="1"/>
</dbReference>
<evidence type="ECO:0000259" key="13">
    <source>
        <dbReference type="PROSITE" id="PS00794"/>
    </source>
</evidence>
<evidence type="ECO:0000256" key="9">
    <source>
        <dbReference type="ARBA" id="ARBA00022909"/>
    </source>
</evidence>
<keyword evidence="15" id="KW-1185">Reference proteome</keyword>
<dbReference type="GO" id="GO:0003848">
    <property type="term" value="F:2-amino-4-hydroxy-6-hydroxymethyldihydropteridine diphosphokinase activity"/>
    <property type="evidence" value="ECO:0007669"/>
    <property type="project" value="UniProtKB-EC"/>
</dbReference>
<evidence type="ECO:0000256" key="2">
    <source>
        <dbReference type="ARBA" id="ARBA00005810"/>
    </source>
</evidence>
<dbReference type="NCBIfam" id="TIGR01498">
    <property type="entry name" value="folK"/>
    <property type="match status" value="1"/>
</dbReference>
<dbReference type="Proteomes" id="UP001597115">
    <property type="component" value="Unassembled WGS sequence"/>
</dbReference>
<comment type="pathway">
    <text evidence="1">Cofactor biosynthesis; tetrahydrofolate biosynthesis; 2-amino-4-hydroxy-6-hydroxymethyl-7,8-dihydropteridine diphosphate from 7,8-dihydroneopterin triphosphate: step 4/4.</text>
</comment>
<dbReference type="Gene3D" id="3.30.70.560">
    <property type="entry name" value="7,8-Dihydro-6-hydroxymethylpterin-pyrophosphokinase HPPK"/>
    <property type="match status" value="1"/>
</dbReference>
<evidence type="ECO:0000256" key="10">
    <source>
        <dbReference type="ARBA" id="ARBA00029409"/>
    </source>
</evidence>
<name>A0ABW4I1J7_9SPHN</name>
<evidence type="ECO:0000256" key="5">
    <source>
        <dbReference type="ARBA" id="ARBA00022679"/>
    </source>
</evidence>
<dbReference type="RefSeq" id="WP_380887841.1">
    <property type="nucleotide sequence ID" value="NZ_JBHUDY010000001.1"/>
</dbReference>
<evidence type="ECO:0000256" key="8">
    <source>
        <dbReference type="ARBA" id="ARBA00022840"/>
    </source>
</evidence>
<proteinExistence type="inferred from homology"/>
<dbReference type="PANTHER" id="PTHR43071:SF1">
    <property type="entry name" value="2-AMINO-4-HYDROXY-6-HYDROXYMETHYLDIHYDROPTERIDINE PYROPHOSPHOKINASE"/>
    <property type="match status" value="1"/>
</dbReference>
<evidence type="ECO:0000256" key="4">
    <source>
        <dbReference type="ARBA" id="ARBA00016218"/>
    </source>
</evidence>
<evidence type="ECO:0000256" key="3">
    <source>
        <dbReference type="ARBA" id="ARBA00013253"/>
    </source>
</evidence>
<sequence length="170" mass="18510">MAADRHDPVPGSSYVIAIGSNRPHHRHGSPDGVVRAAVAALAALGTVDARSRIHRTAALGPAGRSFANAAVLLTSDFDPPALLAHLKQLERRFGRRAGRRWGARVLDLDIIWWSGGSWSGAGLTIPHPEFRNRRFVLGPLAEIAPTLRDPLTGRSIRQLLHAVDRRRPRA</sequence>
<evidence type="ECO:0000256" key="11">
    <source>
        <dbReference type="ARBA" id="ARBA00029766"/>
    </source>
</evidence>
<dbReference type="EMBL" id="JBHUDY010000001">
    <property type="protein sequence ID" value="MFD1611328.1"/>
    <property type="molecule type" value="Genomic_DNA"/>
</dbReference>
<reference evidence="15" key="1">
    <citation type="journal article" date="2019" name="Int. J. Syst. Evol. Microbiol.">
        <title>The Global Catalogue of Microorganisms (GCM) 10K type strain sequencing project: providing services to taxonomists for standard genome sequencing and annotation.</title>
        <authorList>
            <consortium name="The Broad Institute Genomics Platform"/>
            <consortium name="The Broad Institute Genome Sequencing Center for Infectious Disease"/>
            <person name="Wu L."/>
            <person name="Ma J."/>
        </authorList>
    </citation>
    <scope>NUCLEOTIDE SEQUENCE [LARGE SCALE GENOMIC DNA]</scope>
    <source>
        <strain evidence="15">CGMCC 1.16275</strain>
    </source>
</reference>
<accession>A0ABW4I1J7</accession>
<dbReference type="PROSITE" id="PS00794">
    <property type="entry name" value="HPPK"/>
    <property type="match status" value="1"/>
</dbReference>
<comment type="function">
    <text evidence="10">Catalyzes the transfer of pyrophosphate from adenosine triphosphate (ATP) to 6-hydroxymethyl-7,8-dihydropterin, an enzymatic step in folate biosynthesis pathway.</text>
</comment>
<keyword evidence="7" id="KW-0418">Kinase</keyword>
<evidence type="ECO:0000313" key="15">
    <source>
        <dbReference type="Proteomes" id="UP001597115"/>
    </source>
</evidence>
<gene>
    <name evidence="14" type="primary">folK</name>
    <name evidence="14" type="ORF">ACFSCW_05880</name>
</gene>
<dbReference type="SUPFAM" id="SSF55083">
    <property type="entry name" value="6-hydroxymethyl-7,8-dihydropterin pyrophosphokinase, HPPK"/>
    <property type="match status" value="1"/>
</dbReference>
<evidence type="ECO:0000256" key="7">
    <source>
        <dbReference type="ARBA" id="ARBA00022777"/>
    </source>
</evidence>
<organism evidence="14 15">
    <name type="scientific">Sphingomonas tabacisoli</name>
    <dbReference type="NCBI Taxonomy" id="2249466"/>
    <lineage>
        <taxon>Bacteria</taxon>
        <taxon>Pseudomonadati</taxon>
        <taxon>Pseudomonadota</taxon>
        <taxon>Alphaproteobacteria</taxon>
        <taxon>Sphingomonadales</taxon>
        <taxon>Sphingomonadaceae</taxon>
        <taxon>Sphingomonas</taxon>
    </lineage>
</organism>
<comment type="similarity">
    <text evidence="2">Belongs to the HPPK family.</text>
</comment>
<keyword evidence="5 14" id="KW-0808">Transferase</keyword>
<comment type="caution">
    <text evidence="14">The sequence shown here is derived from an EMBL/GenBank/DDBJ whole genome shotgun (WGS) entry which is preliminary data.</text>
</comment>
<dbReference type="PANTHER" id="PTHR43071">
    <property type="entry name" value="2-AMINO-4-HYDROXY-6-HYDROXYMETHYLDIHYDROPTERIDINE PYROPHOSPHOKINASE"/>
    <property type="match status" value="1"/>
</dbReference>
<feature type="domain" description="7,8-dihydro-6-hydroxymethylpterin-pyrophosphokinase" evidence="13">
    <location>
        <begin position="100"/>
        <end position="111"/>
    </location>
</feature>
<keyword evidence="9" id="KW-0289">Folate biosynthesis</keyword>
<protein>
    <recommendedName>
        <fullName evidence="4">2-amino-4-hydroxy-6-hydroxymethyldihydropteridine pyrophosphokinase</fullName>
        <ecNumber evidence="3">2.7.6.3</ecNumber>
    </recommendedName>
    <alternativeName>
        <fullName evidence="11">6-hydroxymethyl-7,8-dihydropterin pyrophosphokinase</fullName>
    </alternativeName>
    <alternativeName>
        <fullName evidence="12">7,8-dihydro-6-hydroxymethylpterin-pyrophosphokinase</fullName>
    </alternativeName>
</protein>
<keyword evidence="6" id="KW-0547">Nucleotide-binding</keyword>
<dbReference type="EC" id="2.7.6.3" evidence="3"/>
<evidence type="ECO:0000313" key="14">
    <source>
        <dbReference type="EMBL" id="MFD1611328.1"/>
    </source>
</evidence>
<keyword evidence="8" id="KW-0067">ATP-binding</keyword>
<evidence type="ECO:0000256" key="6">
    <source>
        <dbReference type="ARBA" id="ARBA00022741"/>
    </source>
</evidence>
<evidence type="ECO:0000256" key="1">
    <source>
        <dbReference type="ARBA" id="ARBA00005051"/>
    </source>
</evidence>